<keyword evidence="5" id="KW-1185">Reference proteome</keyword>
<dbReference type="EMBL" id="JARJCW010000033">
    <property type="protein sequence ID" value="KAJ7208651.1"/>
    <property type="molecule type" value="Genomic_DNA"/>
</dbReference>
<dbReference type="Proteomes" id="UP001219525">
    <property type="component" value="Unassembled WGS sequence"/>
</dbReference>
<organism evidence="4 5">
    <name type="scientific">Mycena pura</name>
    <dbReference type="NCBI Taxonomy" id="153505"/>
    <lineage>
        <taxon>Eukaryota</taxon>
        <taxon>Fungi</taxon>
        <taxon>Dikarya</taxon>
        <taxon>Basidiomycota</taxon>
        <taxon>Agaricomycotina</taxon>
        <taxon>Agaricomycetes</taxon>
        <taxon>Agaricomycetidae</taxon>
        <taxon>Agaricales</taxon>
        <taxon>Marasmiineae</taxon>
        <taxon>Mycenaceae</taxon>
        <taxon>Mycena</taxon>
    </lineage>
</organism>
<keyword evidence="1" id="KW-0808">Transferase</keyword>
<evidence type="ECO:0000256" key="1">
    <source>
        <dbReference type="ARBA" id="ARBA00022679"/>
    </source>
</evidence>
<dbReference type="Pfam" id="PF17101">
    <property type="entry name" value="Stealth_CR1"/>
    <property type="match status" value="1"/>
</dbReference>
<accession>A0AAD6VG62</accession>
<dbReference type="InterPro" id="IPR031357">
    <property type="entry name" value="Stealth_CR3"/>
</dbReference>
<feature type="domain" description="Stealth protein CR1 conserved region 1" evidence="2">
    <location>
        <begin position="132"/>
        <end position="155"/>
    </location>
</feature>
<dbReference type="PANTHER" id="PTHR24045">
    <property type="match status" value="1"/>
</dbReference>
<evidence type="ECO:0008006" key="6">
    <source>
        <dbReference type="Google" id="ProtNLM"/>
    </source>
</evidence>
<reference evidence="4" key="1">
    <citation type="submission" date="2023-03" db="EMBL/GenBank/DDBJ databases">
        <title>Massive genome expansion in bonnet fungi (Mycena s.s.) driven by repeated elements and novel gene families across ecological guilds.</title>
        <authorList>
            <consortium name="Lawrence Berkeley National Laboratory"/>
            <person name="Harder C.B."/>
            <person name="Miyauchi S."/>
            <person name="Viragh M."/>
            <person name="Kuo A."/>
            <person name="Thoen E."/>
            <person name="Andreopoulos B."/>
            <person name="Lu D."/>
            <person name="Skrede I."/>
            <person name="Drula E."/>
            <person name="Henrissat B."/>
            <person name="Morin E."/>
            <person name="Kohler A."/>
            <person name="Barry K."/>
            <person name="LaButti K."/>
            <person name="Morin E."/>
            <person name="Salamov A."/>
            <person name="Lipzen A."/>
            <person name="Mereny Z."/>
            <person name="Hegedus B."/>
            <person name="Baldrian P."/>
            <person name="Stursova M."/>
            <person name="Weitz H."/>
            <person name="Taylor A."/>
            <person name="Grigoriev I.V."/>
            <person name="Nagy L.G."/>
            <person name="Martin F."/>
            <person name="Kauserud H."/>
        </authorList>
    </citation>
    <scope>NUCLEOTIDE SEQUENCE</scope>
    <source>
        <strain evidence="4">9144</strain>
    </source>
</reference>
<dbReference type="GO" id="GO:0046835">
    <property type="term" value="P:carbohydrate phosphorylation"/>
    <property type="evidence" value="ECO:0007669"/>
    <property type="project" value="TreeGrafter"/>
</dbReference>
<dbReference type="Pfam" id="PF17102">
    <property type="entry name" value="Stealth_CR3"/>
    <property type="match status" value="1"/>
</dbReference>
<evidence type="ECO:0000313" key="5">
    <source>
        <dbReference type="Proteomes" id="UP001219525"/>
    </source>
</evidence>
<dbReference type="GO" id="GO:0005794">
    <property type="term" value="C:Golgi apparatus"/>
    <property type="evidence" value="ECO:0007669"/>
    <property type="project" value="TreeGrafter"/>
</dbReference>
<evidence type="ECO:0000259" key="3">
    <source>
        <dbReference type="Pfam" id="PF17102"/>
    </source>
</evidence>
<evidence type="ECO:0000259" key="2">
    <source>
        <dbReference type="Pfam" id="PF17101"/>
    </source>
</evidence>
<dbReference type="GO" id="GO:0003976">
    <property type="term" value="F:UDP-N-acetylglucosamine-lysosomal-enzyme N-acetylglucosaminephosphotransferase activity"/>
    <property type="evidence" value="ECO:0007669"/>
    <property type="project" value="TreeGrafter"/>
</dbReference>
<comment type="caution">
    <text evidence="4">The sequence shown here is derived from an EMBL/GenBank/DDBJ whole genome shotgun (WGS) entry which is preliminary data.</text>
</comment>
<dbReference type="AlphaFoldDB" id="A0AAD6VG62"/>
<sequence length="695" mass="75996">MRNVVRNLLHIRLTRILLTAAISLATLTFLSRHHPDLLALTPYCVDIAPASTPLTLDVATTSLEPPRPRPVLVNNTHYDAFTAPSPAQVLADPRVRPIRAHAAIPLACLDHWVATGRWEAPCLHGMAREAQIDLVYVWVNGSDPLHAESRSALRAATGYASAEARFREHDELRYSLRAARRATRGWVDSTWHVVSADVADPRASADVSAEAGTGVDVGRQRLGLVPQWLDIECAANRSAALSENTQLFRLTGDPGVELQADDAAAWLDKVVPSFNSHAIESQLANLDPDLVADNIIAMNDDQFLMLPTPPSAFHTTLFGPVFRMDPRLLVGGDDTGAGDGGGEWRSIPWSAHLLDERFGTRRRPYTKHNARALSLPLLHEASRAFGGAFAATPLSRFRGAHFAPREWEVNTVFLATHFVIERHREALLWSWVVGKWGARARAGGVLGGGAKAAMWAELGGADGAAELRLGKTTRRTMGELENNLRRAESRPPLVADSRAETTTTYTWVSMDGYSPTWRSLAPTVRIAREGCLGDDGERAWDMFRRLVMEDLDCGDRVISALIRTSGSGLGIFLPERTDSPPPSQSPSPELVADPLILPLVLPADPPPLPANPRAFAVRLIQRYAYAIGASPMSFIGPTSARGAASQLQRVARSRGVALMCINDDLGDDEAEVRAADAVIRAWFEERWPEKLECER</sequence>
<evidence type="ECO:0000313" key="4">
    <source>
        <dbReference type="EMBL" id="KAJ7208651.1"/>
    </source>
</evidence>
<dbReference type="PANTHER" id="PTHR24045:SF0">
    <property type="entry name" value="N-ACETYLGLUCOSAMINE-1-PHOSPHOTRANSFERASE SUBUNITS ALPHA_BETA"/>
    <property type="match status" value="1"/>
</dbReference>
<name>A0AAD6VG62_9AGAR</name>
<dbReference type="InterPro" id="IPR047141">
    <property type="entry name" value="Stealth"/>
</dbReference>
<protein>
    <recommendedName>
        <fullName evidence="6">Stealth protein CR3 conserved region 3 domain-containing protein</fullName>
    </recommendedName>
</protein>
<proteinExistence type="predicted"/>
<feature type="domain" description="Stealth protein CR3 conserved region 3" evidence="3">
    <location>
        <begin position="367"/>
        <end position="421"/>
    </location>
</feature>
<gene>
    <name evidence="4" type="ORF">GGX14DRAFT_521572</name>
</gene>
<dbReference type="InterPro" id="IPR031358">
    <property type="entry name" value="Stealth_CR1"/>
</dbReference>